<dbReference type="InterPro" id="IPR000819">
    <property type="entry name" value="Peptidase_M17_C"/>
</dbReference>
<keyword evidence="4 8" id="KW-0031">Aminopeptidase</keyword>
<keyword evidence="8" id="KW-0963">Cytoplasm</keyword>
<feature type="binding site" evidence="8">
    <location>
        <position position="299"/>
    </location>
    <ligand>
        <name>Mn(2+)</name>
        <dbReference type="ChEBI" id="CHEBI:29035"/>
        <label>2</label>
    </ligand>
</feature>
<feature type="active site" evidence="8">
    <location>
        <position position="362"/>
    </location>
</feature>
<dbReference type="Pfam" id="PF00883">
    <property type="entry name" value="Peptidase_M17"/>
    <property type="match status" value="1"/>
</dbReference>
<name>A0ABP8WI61_9MICC</name>
<feature type="binding site" evidence="8">
    <location>
        <position position="276"/>
    </location>
    <ligand>
        <name>Mn(2+)</name>
        <dbReference type="ChEBI" id="CHEBI:29035"/>
        <label>2</label>
    </ligand>
</feature>
<keyword evidence="8" id="KW-0479">Metal-binding</keyword>
<evidence type="ECO:0000256" key="1">
    <source>
        <dbReference type="ARBA" id="ARBA00000135"/>
    </source>
</evidence>
<dbReference type="InterPro" id="IPR011356">
    <property type="entry name" value="Leucine_aapep/pepB"/>
</dbReference>
<dbReference type="NCBIfam" id="NF002073">
    <property type="entry name" value="PRK00913.1-2"/>
    <property type="match status" value="1"/>
</dbReference>
<comment type="subcellular location">
    <subcellularLocation>
        <location evidence="8">Cytoplasm</location>
    </subcellularLocation>
</comment>
<dbReference type="CDD" id="cd00433">
    <property type="entry name" value="Peptidase_M17"/>
    <property type="match status" value="1"/>
</dbReference>
<dbReference type="Proteomes" id="UP001501446">
    <property type="component" value="Unassembled WGS sequence"/>
</dbReference>
<evidence type="ECO:0000256" key="7">
    <source>
        <dbReference type="ARBA" id="ARBA00049972"/>
    </source>
</evidence>
<dbReference type="EC" id="3.4.11.10" evidence="8"/>
<proteinExistence type="inferred from homology"/>
<keyword evidence="8" id="KW-0464">Manganese</keyword>
<evidence type="ECO:0000313" key="11">
    <source>
        <dbReference type="Proteomes" id="UP001501446"/>
    </source>
</evidence>
<dbReference type="Gene3D" id="3.40.630.10">
    <property type="entry name" value="Zn peptidases"/>
    <property type="match status" value="1"/>
</dbReference>
<organism evidence="10 11">
    <name type="scientific">Kocuria gwangalliensis</name>
    <dbReference type="NCBI Taxonomy" id="501592"/>
    <lineage>
        <taxon>Bacteria</taxon>
        <taxon>Bacillati</taxon>
        <taxon>Actinomycetota</taxon>
        <taxon>Actinomycetes</taxon>
        <taxon>Micrococcales</taxon>
        <taxon>Micrococcaceae</taxon>
        <taxon>Kocuria</taxon>
    </lineage>
</organism>
<dbReference type="EC" id="3.4.11.1" evidence="8"/>
<comment type="function">
    <text evidence="7 8">Presumably involved in the processing and regular turnover of intracellular proteins. Catalyzes the removal of unsubstituted N-terminal amino acids from various peptides.</text>
</comment>
<feature type="binding site" evidence="8">
    <location>
        <position position="281"/>
    </location>
    <ligand>
        <name>Mn(2+)</name>
        <dbReference type="ChEBI" id="CHEBI:29035"/>
        <label>1</label>
    </ligand>
</feature>
<dbReference type="RefSeq" id="WP_303381646.1">
    <property type="nucleotide sequence ID" value="NZ_BAABLN010000002.1"/>
</dbReference>
<dbReference type="HAMAP" id="MF_00181">
    <property type="entry name" value="Cytosol_peptidase_M17"/>
    <property type="match status" value="1"/>
</dbReference>
<gene>
    <name evidence="8" type="primary">pepA</name>
    <name evidence="10" type="ORF">GCM10025781_03790</name>
</gene>
<comment type="catalytic activity">
    <reaction evidence="1 8">
        <text>Release of an N-terminal amino acid, Xaa-|-Yaa-, in which Xaa is preferably Leu, but may be other amino acids including Pro although not Arg or Lys, and Yaa may be Pro. Amino acid amides and methyl esters are also readily hydrolyzed, but rates on arylamides are exceedingly low.</text>
        <dbReference type="EC" id="3.4.11.1"/>
    </reaction>
</comment>
<comment type="cofactor">
    <cofactor evidence="8">
        <name>Mn(2+)</name>
        <dbReference type="ChEBI" id="CHEBI:29035"/>
    </cofactor>
    <text evidence="8">Binds 2 manganese ions per subunit.</text>
</comment>
<evidence type="ECO:0000256" key="2">
    <source>
        <dbReference type="ARBA" id="ARBA00000967"/>
    </source>
</evidence>
<evidence type="ECO:0000259" key="9">
    <source>
        <dbReference type="PROSITE" id="PS00631"/>
    </source>
</evidence>
<feature type="domain" description="Cytosol aminopeptidase" evidence="9">
    <location>
        <begin position="356"/>
        <end position="363"/>
    </location>
</feature>
<feature type="binding site" evidence="8">
    <location>
        <position position="281"/>
    </location>
    <ligand>
        <name>Mn(2+)</name>
        <dbReference type="ChEBI" id="CHEBI:29035"/>
        <label>2</label>
    </ligand>
</feature>
<evidence type="ECO:0000256" key="5">
    <source>
        <dbReference type="ARBA" id="ARBA00022670"/>
    </source>
</evidence>
<dbReference type="EMBL" id="BAABLN010000002">
    <property type="protein sequence ID" value="GAA4690202.1"/>
    <property type="molecule type" value="Genomic_DNA"/>
</dbReference>
<feature type="binding site" evidence="8">
    <location>
        <position position="360"/>
    </location>
    <ligand>
        <name>Mn(2+)</name>
        <dbReference type="ChEBI" id="CHEBI:29035"/>
        <label>1</label>
    </ligand>
</feature>
<feature type="binding site" evidence="8">
    <location>
        <position position="360"/>
    </location>
    <ligand>
        <name>Mn(2+)</name>
        <dbReference type="ChEBI" id="CHEBI:29035"/>
        <label>2</label>
    </ligand>
</feature>
<keyword evidence="5 8" id="KW-0645">Protease</keyword>
<dbReference type="SUPFAM" id="SSF52949">
    <property type="entry name" value="Macro domain-like"/>
    <property type="match status" value="1"/>
</dbReference>
<dbReference type="PANTHER" id="PTHR11963">
    <property type="entry name" value="LEUCINE AMINOPEPTIDASE-RELATED"/>
    <property type="match status" value="1"/>
</dbReference>
<evidence type="ECO:0000256" key="3">
    <source>
        <dbReference type="ARBA" id="ARBA00009528"/>
    </source>
</evidence>
<protein>
    <recommendedName>
        <fullName evidence="8">Probable cytosol aminopeptidase</fullName>
        <ecNumber evidence="8">3.4.11.1</ecNumber>
    </recommendedName>
    <alternativeName>
        <fullName evidence="8">Leucine aminopeptidase</fullName>
        <shortName evidence="8">LAP</shortName>
        <ecNumber evidence="8">3.4.11.10</ecNumber>
    </alternativeName>
    <alternativeName>
        <fullName evidence="8">Leucyl aminopeptidase</fullName>
    </alternativeName>
</protein>
<dbReference type="PANTHER" id="PTHR11963:SF23">
    <property type="entry name" value="CYTOSOL AMINOPEPTIDASE"/>
    <property type="match status" value="1"/>
</dbReference>
<keyword evidence="11" id="KW-1185">Reference proteome</keyword>
<dbReference type="Gene3D" id="3.40.220.10">
    <property type="entry name" value="Leucine Aminopeptidase, subunit E, domain 1"/>
    <property type="match status" value="1"/>
</dbReference>
<keyword evidence="6 8" id="KW-0378">Hydrolase</keyword>
<reference evidence="11" key="1">
    <citation type="journal article" date="2019" name="Int. J. Syst. Evol. Microbiol.">
        <title>The Global Catalogue of Microorganisms (GCM) 10K type strain sequencing project: providing services to taxonomists for standard genome sequencing and annotation.</title>
        <authorList>
            <consortium name="The Broad Institute Genomics Platform"/>
            <consortium name="The Broad Institute Genome Sequencing Center for Infectious Disease"/>
            <person name="Wu L."/>
            <person name="Ma J."/>
        </authorList>
    </citation>
    <scope>NUCLEOTIDE SEQUENCE [LARGE SCALE GENOMIC DNA]</scope>
    <source>
        <strain evidence="11">JCM 18958</strain>
    </source>
</reference>
<feature type="binding site" evidence="8">
    <location>
        <position position="358"/>
    </location>
    <ligand>
        <name>Mn(2+)</name>
        <dbReference type="ChEBI" id="CHEBI:29035"/>
        <label>1</label>
    </ligand>
</feature>
<comment type="similarity">
    <text evidence="3 8">Belongs to the peptidase M17 family.</text>
</comment>
<dbReference type="InterPro" id="IPR008283">
    <property type="entry name" value="Peptidase_M17_N"/>
</dbReference>
<evidence type="ECO:0000256" key="8">
    <source>
        <dbReference type="HAMAP-Rule" id="MF_00181"/>
    </source>
</evidence>
<accession>A0ABP8WI61</accession>
<dbReference type="Pfam" id="PF02789">
    <property type="entry name" value="Peptidase_M17_N"/>
    <property type="match status" value="1"/>
</dbReference>
<evidence type="ECO:0000256" key="4">
    <source>
        <dbReference type="ARBA" id="ARBA00022438"/>
    </source>
</evidence>
<evidence type="ECO:0000313" key="10">
    <source>
        <dbReference type="EMBL" id="GAA4690202.1"/>
    </source>
</evidence>
<feature type="active site" evidence="8">
    <location>
        <position position="288"/>
    </location>
</feature>
<dbReference type="InterPro" id="IPR043472">
    <property type="entry name" value="Macro_dom-like"/>
</dbReference>
<dbReference type="GO" id="GO:0004177">
    <property type="term" value="F:aminopeptidase activity"/>
    <property type="evidence" value="ECO:0007669"/>
    <property type="project" value="UniProtKB-KW"/>
</dbReference>
<comment type="catalytic activity">
    <reaction evidence="2 8">
        <text>Release of an N-terminal amino acid, preferentially leucine, but not glutamic or aspartic acids.</text>
        <dbReference type="EC" id="3.4.11.10"/>
    </reaction>
</comment>
<dbReference type="PRINTS" id="PR00481">
    <property type="entry name" value="LAMNOPPTDASE"/>
</dbReference>
<comment type="caution">
    <text evidence="10">The sequence shown here is derived from an EMBL/GenBank/DDBJ whole genome shotgun (WGS) entry which is preliminary data.</text>
</comment>
<dbReference type="PROSITE" id="PS00631">
    <property type="entry name" value="CYTOSOL_AP"/>
    <property type="match status" value="1"/>
</dbReference>
<dbReference type="SUPFAM" id="SSF53187">
    <property type="entry name" value="Zn-dependent exopeptidases"/>
    <property type="match status" value="1"/>
</dbReference>
<evidence type="ECO:0000256" key="6">
    <source>
        <dbReference type="ARBA" id="ARBA00022801"/>
    </source>
</evidence>
<sequence length="513" mass="52307">MTTVQDIVNISDLRLAVSAKSPAAITADALIVGVESPGTSVNLGPSASAKLSRALSELAELAGASGSADSVTVIPAPSNVSARLVAFTGLGATSTPNDDAAHAESLRRAAGAAVRQLAGKATSVVVALPATSVTEVQAVAEGLGMGAFSYTAQKVHTLDKQSAPVDSATVCVAKDLAKQSHAAVERAAHVIKAVRTARNLVDLSPDTANPEFVADYAVAAAGGSKVKVTVLAEKELARGNFGGLLGVGQGSVNGPRLVKLEWAPAKAKRHVAFVGKGITFDSGGLSLKPPASMMTMKSDMAGAAAVLATVMAAAELKLPVAVTGWLCLAENLPSATATRPGDVLTMHSGHTVEVLNTDAEGRLVLADGLWAAGQEDPDLLVDIATLTGAQMVALGNRTAAVMGDEAARDMVTEAASAVGEASWAMPLPEHLRASLNSNVADIKNMGDKFGGMLVAGLFLREFVPEIKGNRVPWAHVDIAGPSFNEGSPWGYTPKEGTGFGVRTLLSVAENYAS</sequence>
<dbReference type="InterPro" id="IPR023042">
    <property type="entry name" value="Peptidase_M17_leu_NH2_pept"/>
</dbReference>